<proteinExistence type="predicted"/>
<dbReference type="Pfam" id="PF02121">
    <property type="entry name" value="IP_trans"/>
    <property type="match status" value="2"/>
</dbReference>
<dbReference type="GO" id="GO:0008526">
    <property type="term" value="F:phosphatidylinositol transfer activity"/>
    <property type="evidence" value="ECO:0007669"/>
    <property type="project" value="TreeGrafter"/>
</dbReference>
<dbReference type="GO" id="GO:0008525">
    <property type="term" value="F:phosphatidylcholine transporter activity"/>
    <property type="evidence" value="ECO:0007669"/>
    <property type="project" value="TreeGrafter"/>
</dbReference>
<dbReference type="Gene3D" id="3.30.530.20">
    <property type="match status" value="1"/>
</dbReference>
<organism evidence="2 3">
    <name type="scientific">Nesidiocoris tenuis</name>
    <dbReference type="NCBI Taxonomy" id="355587"/>
    <lineage>
        <taxon>Eukaryota</taxon>
        <taxon>Metazoa</taxon>
        <taxon>Ecdysozoa</taxon>
        <taxon>Arthropoda</taxon>
        <taxon>Hexapoda</taxon>
        <taxon>Insecta</taxon>
        <taxon>Pterygota</taxon>
        <taxon>Neoptera</taxon>
        <taxon>Paraneoptera</taxon>
        <taxon>Hemiptera</taxon>
        <taxon>Heteroptera</taxon>
        <taxon>Panheteroptera</taxon>
        <taxon>Cimicomorpha</taxon>
        <taxon>Miridae</taxon>
        <taxon>Dicyphina</taxon>
        <taxon>Nesidiocoris</taxon>
    </lineage>
</organism>
<gene>
    <name evidence="2" type="ORF">NTEN_LOCUS22090</name>
</gene>
<dbReference type="Proteomes" id="UP000479000">
    <property type="component" value="Unassembled WGS sequence"/>
</dbReference>
<dbReference type="InterPro" id="IPR055261">
    <property type="entry name" value="PI_transfer_N"/>
</dbReference>
<name>A0A6H5HLL8_9HEMI</name>
<dbReference type="SUPFAM" id="SSF55961">
    <property type="entry name" value="Bet v1-like"/>
    <property type="match status" value="1"/>
</dbReference>
<dbReference type="AlphaFoldDB" id="A0A6H5HLL8"/>
<keyword evidence="3" id="KW-1185">Reference proteome</keyword>
<feature type="domain" description="Phosphatidylinositol transfer protein N-terminal" evidence="1">
    <location>
        <begin position="132"/>
        <end position="275"/>
    </location>
</feature>
<dbReference type="PANTHER" id="PTHR10658:SF11">
    <property type="entry name" value="VIBRATOR, ISOFORM B"/>
    <property type="match status" value="1"/>
</dbReference>
<dbReference type="GO" id="GO:0031210">
    <property type="term" value="F:phosphatidylcholine binding"/>
    <property type="evidence" value="ECO:0007669"/>
    <property type="project" value="TreeGrafter"/>
</dbReference>
<dbReference type="PANTHER" id="PTHR10658">
    <property type="entry name" value="PHOSPHATIDYLINOSITOL TRANSFER PROTEIN"/>
    <property type="match status" value="1"/>
</dbReference>
<dbReference type="OrthoDB" id="18453at2759"/>
<dbReference type="PRINTS" id="PR00391">
    <property type="entry name" value="PITRANSFER"/>
</dbReference>
<sequence>MLIKEYRIPLPLTVQEYQIGQLFTVTETSKNETGGGEGVEVLANEPFINKPIFGNQPSSGQYTYKIYHLKEKVPALIKLMAPRGALQLHEESWNAYPFCKTIVTNPSFKERLRRYSVIICVFGQISTRLVNFPLNRFSVIFESFHLPDKGTTENALNLPPEILAQREVVLIDVANDDILPGDYRPEYDPTKFHSVRTGRGPYFGDWINQQTPMMTCYKYLSVEFKWFGLQTRVEGHIHRIAQRLFTLFHRQLLCTIDQWIGLSLNDIRLLEAAAKEELNKQRQHDGIRGMSQIE</sequence>
<feature type="domain" description="Phosphatidylinositol transfer protein N-terminal" evidence="1">
    <location>
        <begin position="1"/>
        <end position="112"/>
    </location>
</feature>
<evidence type="ECO:0000259" key="1">
    <source>
        <dbReference type="Pfam" id="PF02121"/>
    </source>
</evidence>
<evidence type="ECO:0000313" key="2">
    <source>
        <dbReference type="EMBL" id="CAB0018181.1"/>
    </source>
</evidence>
<dbReference type="GO" id="GO:0035091">
    <property type="term" value="F:phosphatidylinositol binding"/>
    <property type="evidence" value="ECO:0007669"/>
    <property type="project" value="TreeGrafter"/>
</dbReference>
<protein>
    <recommendedName>
        <fullName evidence="1">Phosphatidylinositol transfer protein N-terminal domain-containing protein</fullName>
    </recommendedName>
</protein>
<evidence type="ECO:0000313" key="3">
    <source>
        <dbReference type="Proteomes" id="UP000479000"/>
    </source>
</evidence>
<dbReference type="EMBL" id="CADCXU010032284">
    <property type="protein sequence ID" value="CAB0018181.1"/>
    <property type="molecule type" value="Genomic_DNA"/>
</dbReference>
<reference evidence="2 3" key="1">
    <citation type="submission" date="2020-02" db="EMBL/GenBank/DDBJ databases">
        <authorList>
            <person name="Ferguson B K."/>
        </authorList>
    </citation>
    <scope>NUCLEOTIDE SEQUENCE [LARGE SCALE GENOMIC DNA]</scope>
</reference>
<accession>A0A6H5HLL8</accession>
<dbReference type="GO" id="GO:0005737">
    <property type="term" value="C:cytoplasm"/>
    <property type="evidence" value="ECO:0007669"/>
    <property type="project" value="TreeGrafter"/>
</dbReference>
<dbReference type="InterPro" id="IPR023393">
    <property type="entry name" value="START-like_dom_sf"/>
</dbReference>
<dbReference type="InterPro" id="IPR001666">
    <property type="entry name" value="PI_transfer"/>
</dbReference>